<proteinExistence type="predicted"/>
<feature type="compositionally biased region" description="Pro residues" evidence="1">
    <location>
        <begin position="251"/>
        <end position="272"/>
    </location>
</feature>
<gene>
    <name evidence="2" type="ORF">CYFUS_008601</name>
</gene>
<sequence length="279" mass="30637">MPRSSLVDTLGWLGGLPLYTCGNCFLAGGPGVTSFSAMNQPRFIAHLASNASVFAYLEVEQDRIRPHVDALAASMEMGLKISNASEPLRNLLGWLGKKNDVLSQRKQSLFQNARSSWVGRYIQVTRGLLPPVLVESLQPLRQLERVATFLLALQRRIGPLLEEVKQKPALRVLLEGAGAEKRMMAAFADFTAEILGIELAHREIAALAILIGYEDPTSDKDETDKRVWKWTNARQNSKELLAALRQLTGQSPPPTAPTDPSPEEPPLPPPQSPFGDLQA</sequence>
<evidence type="ECO:0000256" key="1">
    <source>
        <dbReference type="SAM" id="MobiDB-lite"/>
    </source>
</evidence>
<organism evidence="2 3">
    <name type="scientific">Cystobacter fuscus</name>
    <dbReference type="NCBI Taxonomy" id="43"/>
    <lineage>
        <taxon>Bacteria</taxon>
        <taxon>Pseudomonadati</taxon>
        <taxon>Myxococcota</taxon>
        <taxon>Myxococcia</taxon>
        <taxon>Myxococcales</taxon>
        <taxon>Cystobacterineae</taxon>
        <taxon>Archangiaceae</taxon>
        <taxon>Cystobacter</taxon>
    </lineage>
</organism>
<dbReference type="EMBL" id="CP022098">
    <property type="protein sequence ID" value="ATB43122.1"/>
    <property type="molecule type" value="Genomic_DNA"/>
</dbReference>
<name>A0A250JI23_9BACT</name>
<accession>A0A250JI23</accession>
<dbReference type="Proteomes" id="UP000217257">
    <property type="component" value="Chromosome"/>
</dbReference>
<evidence type="ECO:0000313" key="3">
    <source>
        <dbReference type="Proteomes" id="UP000217257"/>
    </source>
</evidence>
<evidence type="ECO:0000313" key="2">
    <source>
        <dbReference type="EMBL" id="ATB43122.1"/>
    </source>
</evidence>
<dbReference type="AlphaFoldDB" id="A0A250JI23"/>
<reference evidence="2 3" key="1">
    <citation type="submission" date="2017-06" db="EMBL/GenBank/DDBJ databases">
        <title>Sequencing and comparative analysis of myxobacterial genomes.</title>
        <authorList>
            <person name="Rupp O."/>
            <person name="Goesmann A."/>
            <person name="Sogaard-Andersen L."/>
        </authorList>
    </citation>
    <scope>NUCLEOTIDE SEQUENCE [LARGE SCALE GENOMIC DNA]</scope>
    <source>
        <strain evidence="2 3">DSM 52655</strain>
    </source>
</reference>
<dbReference type="KEGG" id="cfus:CYFUS_008601"/>
<protein>
    <submittedName>
        <fullName evidence="2">Uncharacterized protein</fullName>
    </submittedName>
</protein>
<feature type="region of interest" description="Disordered" evidence="1">
    <location>
        <begin position="244"/>
        <end position="279"/>
    </location>
</feature>